<dbReference type="PRINTS" id="PR00449">
    <property type="entry name" value="RASTRNSFRMNG"/>
</dbReference>
<dbReference type="NCBIfam" id="TIGR00231">
    <property type="entry name" value="small_GTP"/>
    <property type="match status" value="1"/>
</dbReference>
<evidence type="ECO:0000313" key="3">
    <source>
        <dbReference type="EMBL" id="KKN27579.1"/>
    </source>
</evidence>
<evidence type="ECO:0000256" key="2">
    <source>
        <dbReference type="SAM" id="MobiDB-lite"/>
    </source>
</evidence>
<dbReference type="EMBL" id="LAZR01002624">
    <property type="protein sequence ID" value="KKN27579.1"/>
    <property type="molecule type" value="Genomic_DNA"/>
</dbReference>
<evidence type="ECO:0000256" key="1">
    <source>
        <dbReference type="ARBA" id="ARBA00022741"/>
    </source>
</evidence>
<dbReference type="SMART" id="SM00175">
    <property type="entry name" value="RAB"/>
    <property type="match status" value="1"/>
</dbReference>
<feature type="region of interest" description="Disordered" evidence="2">
    <location>
        <begin position="462"/>
        <end position="565"/>
    </location>
</feature>
<gene>
    <name evidence="3" type="ORF">LCGC14_0863160</name>
</gene>
<dbReference type="GO" id="GO:0005525">
    <property type="term" value="F:GTP binding"/>
    <property type="evidence" value="ECO:0007669"/>
    <property type="project" value="InterPro"/>
</dbReference>
<dbReference type="SUPFAM" id="SSF52540">
    <property type="entry name" value="P-loop containing nucleoside triphosphate hydrolases"/>
    <property type="match status" value="1"/>
</dbReference>
<protein>
    <submittedName>
        <fullName evidence="3">Uncharacterized protein</fullName>
    </submittedName>
</protein>
<dbReference type="Pfam" id="PF08477">
    <property type="entry name" value="Roc"/>
    <property type="match status" value="1"/>
</dbReference>
<name>A0A0F9PBS0_9ZZZZ</name>
<accession>A0A0F9PBS0</accession>
<feature type="compositionally biased region" description="Basic and acidic residues" evidence="2">
    <location>
        <begin position="481"/>
        <end position="509"/>
    </location>
</feature>
<organism evidence="3">
    <name type="scientific">marine sediment metagenome</name>
    <dbReference type="NCBI Taxonomy" id="412755"/>
    <lineage>
        <taxon>unclassified sequences</taxon>
        <taxon>metagenomes</taxon>
        <taxon>ecological metagenomes</taxon>
    </lineage>
</organism>
<dbReference type="AlphaFoldDB" id="A0A0F9PBS0"/>
<comment type="caution">
    <text evidence="3">The sequence shown here is derived from an EMBL/GenBank/DDBJ whole genome shotgun (WGS) entry which is preliminary data.</text>
</comment>
<proteinExistence type="predicted"/>
<dbReference type="PANTHER" id="PTHR47978">
    <property type="match status" value="1"/>
</dbReference>
<dbReference type="PROSITE" id="PS51419">
    <property type="entry name" value="RAB"/>
    <property type="match status" value="1"/>
</dbReference>
<dbReference type="Gene3D" id="3.40.50.300">
    <property type="entry name" value="P-loop containing nucleotide triphosphate hydrolases"/>
    <property type="match status" value="1"/>
</dbReference>
<feature type="compositionally biased region" description="Basic residues" evidence="2">
    <location>
        <begin position="555"/>
        <end position="565"/>
    </location>
</feature>
<dbReference type="InterPro" id="IPR027417">
    <property type="entry name" value="P-loop_NTPase"/>
</dbReference>
<keyword evidence="1" id="KW-0547">Nucleotide-binding</keyword>
<dbReference type="InterPro" id="IPR005225">
    <property type="entry name" value="Small_GTP-bd"/>
</dbReference>
<feature type="compositionally biased region" description="Basic and acidic residues" evidence="2">
    <location>
        <begin position="462"/>
        <end position="473"/>
    </location>
</feature>
<sequence length="615" mass="69647">MKNVNLKLAVIGERKVGKTSLVNLFLGKEIPSSYSPTINSKVSKKDYKLKKTGVVFKINIWDVGGNRLVNPNFNKAFVSDVDLALIVFDLARPEETLKTHKKNYLDTINYYSEEPLTLIVGNKLDKLSLNNEFKEAIENYLGKKPRFSITSVTSELNVDNCFELLLYTFLKKGEILIPDIVPANSASEFIELIGKNEKELRSQLVNLTSIASKYRELKSKIKTVDEPPKKEENYYEYIQKELHKMSIQKKALVDSFFKNITDVEKKINQLKKGSIKSATELVDKLKISLESSRKDCEQNLEALLKLNREENELMIMGSKIQEDKLETKIKEEPSIKKVEEAKVDITSKEKPIKIKLPEVIVDATPKAKPSPLKLEEAKTDITPKEKPIKIKLPEVIIDATPKAKPTPLKLKKVKVDITPKEKPIKTKLPEVIAEATPKAKPSPLKIEEAKVDITPKEKPIKTKLPEVKVDATPKPKPSPLKIEEVKVDITPKEKPIKTKLPEVKVDATPKAKPKPRPSPLKLKKVKVDTTPKAKPKPRPSPLKLKKVKVDTTPKPKPKPKPSPLKLKKIKIAATPIKKDKKIEIYNKYEKENRGKRAVFRGKETKGFLAWKKQNS</sequence>
<reference evidence="3" key="1">
    <citation type="journal article" date="2015" name="Nature">
        <title>Complex archaea that bridge the gap between prokaryotes and eukaryotes.</title>
        <authorList>
            <person name="Spang A."/>
            <person name="Saw J.H."/>
            <person name="Jorgensen S.L."/>
            <person name="Zaremba-Niedzwiedzka K."/>
            <person name="Martijn J."/>
            <person name="Lind A.E."/>
            <person name="van Eijk R."/>
            <person name="Schleper C."/>
            <person name="Guy L."/>
            <person name="Ettema T.J."/>
        </authorList>
    </citation>
    <scope>NUCLEOTIDE SEQUENCE</scope>
</reference>